<comment type="similarity">
    <text evidence="1">Belongs to the LysR transcriptional regulatory family.</text>
</comment>
<evidence type="ECO:0000256" key="3">
    <source>
        <dbReference type="ARBA" id="ARBA00023125"/>
    </source>
</evidence>
<name>A0ABS1I9C9_9PROT</name>
<dbReference type="PANTHER" id="PTHR30537:SF3">
    <property type="entry name" value="TRANSCRIPTIONAL REGULATORY PROTEIN"/>
    <property type="match status" value="1"/>
</dbReference>
<dbReference type="InterPro" id="IPR036388">
    <property type="entry name" value="WH-like_DNA-bd_sf"/>
</dbReference>
<accession>A0ABS1I9C9</accession>
<dbReference type="EMBL" id="JAEPIV010000050">
    <property type="protein sequence ID" value="MBK4723323.1"/>
    <property type="molecule type" value="Genomic_DNA"/>
</dbReference>
<evidence type="ECO:0000256" key="4">
    <source>
        <dbReference type="ARBA" id="ARBA00023163"/>
    </source>
</evidence>
<comment type="caution">
    <text evidence="6">The sequence shown here is derived from an EMBL/GenBank/DDBJ whole genome shotgun (WGS) entry which is preliminary data.</text>
</comment>
<dbReference type="InterPro" id="IPR000847">
    <property type="entry name" value="LysR_HTH_N"/>
</dbReference>
<dbReference type="PANTHER" id="PTHR30537">
    <property type="entry name" value="HTH-TYPE TRANSCRIPTIONAL REGULATOR"/>
    <property type="match status" value="1"/>
</dbReference>
<evidence type="ECO:0000256" key="1">
    <source>
        <dbReference type="ARBA" id="ARBA00009437"/>
    </source>
</evidence>
<keyword evidence="7" id="KW-1185">Reference proteome</keyword>
<dbReference type="PROSITE" id="PS50931">
    <property type="entry name" value="HTH_LYSR"/>
    <property type="match status" value="1"/>
</dbReference>
<keyword evidence="3" id="KW-0238">DNA-binding</keyword>
<dbReference type="SUPFAM" id="SSF46785">
    <property type="entry name" value="Winged helix' DNA-binding domain"/>
    <property type="match status" value="1"/>
</dbReference>
<dbReference type="SUPFAM" id="SSF53850">
    <property type="entry name" value="Periplasmic binding protein-like II"/>
    <property type="match status" value="1"/>
</dbReference>
<dbReference type="Pfam" id="PF00126">
    <property type="entry name" value="HTH_1"/>
    <property type="match status" value="1"/>
</dbReference>
<sequence length="309" mass="33531">MLDWDDLRFFLALARTGSLSAAARDLRVAQSTVGRRLASLEASLGVRLLNRTPDGYLPTLAGEEVRVQAERLEAEALTLERNVGGRDTRLAGLVRVTCAETVATQILAPCVAALHADHPEMMVELISSPRELSLAMREADIAVRLTRSEQHDLIVRKIGSLDFGLYAGPAYLDRQGEPDYQAGCPGHHLITQTDDIQEAAQTNWLADLAPRARVAMLTNSHEAAVLAAAQGGGLACLARFRADRENGLRRLTPPSPPPGVAIWLVVHRDNRHTPRIRTVLTHIGGHVRNLAQALSPEGVDRSSSGKANR</sequence>
<evidence type="ECO:0000256" key="2">
    <source>
        <dbReference type="ARBA" id="ARBA00023015"/>
    </source>
</evidence>
<keyword evidence="2" id="KW-0805">Transcription regulation</keyword>
<evidence type="ECO:0000313" key="6">
    <source>
        <dbReference type="EMBL" id="MBK4723323.1"/>
    </source>
</evidence>
<dbReference type="InterPro" id="IPR036390">
    <property type="entry name" value="WH_DNA-bd_sf"/>
</dbReference>
<evidence type="ECO:0000259" key="5">
    <source>
        <dbReference type="PROSITE" id="PS50931"/>
    </source>
</evidence>
<evidence type="ECO:0000313" key="7">
    <source>
        <dbReference type="Proteomes" id="UP000654452"/>
    </source>
</evidence>
<dbReference type="Gene3D" id="3.40.190.290">
    <property type="match status" value="1"/>
</dbReference>
<dbReference type="RefSeq" id="WP_200487696.1">
    <property type="nucleotide sequence ID" value="NZ_JAEPIV010000050.1"/>
</dbReference>
<organism evidence="6 7">
    <name type="scientific">Azospirillum aestuarii</name>
    <dbReference type="NCBI Taxonomy" id="2802052"/>
    <lineage>
        <taxon>Bacteria</taxon>
        <taxon>Pseudomonadati</taxon>
        <taxon>Pseudomonadota</taxon>
        <taxon>Alphaproteobacteria</taxon>
        <taxon>Rhodospirillales</taxon>
        <taxon>Azospirillaceae</taxon>
        <taxon>Azospirillum</taxon>
    </lineage>
</organism>
<reference evidence="6 7" key="1">
    <citation type="submission" date="2021-01" db="EMBL/GenBank/DDBJ databases">
        <title>Azospirillum sp. YIM DDC1 draft genome.</title>
        <authorList>
            <person name="Wang Y.-X."/>
        </authorList>
    </citation>
    <scope>NUCLEOTIDE SEQUENCE [LARGE SCALE GENOMIC DNA]</scope>
    <source>
        <strain evidence="6 7">YIM DDC1</strain>
    </source>
</reference>
<dbReference type="Proteomes" id="UP000654452">
    <property type="component" value="Unassembled WGS sequence"/>
</dbReference>
<protein>
    <submittedName>
        <fullName evidence="6">LysR family transcriptional regulator</fullName>
    </submittedName>
</protein>
<dbReference type="Pfam" id="PF03466">
    <property type="entry name" value="LysR_substrate"/>
    <property type="match status" value="1"/>
</dbReference>
<gene>
    <name evidence="6" type="ORF">JJL56_31215</name>
</gene>
<proteinExistence type="inferred from homology"/>
<keyword evidence="4" id="KW-0804">Transcription</keyword>
<dbReference type="PRINTS" id="PR00039">
    <property type="entry name" value="HTHLYSR"/>
</dbReference>
<feature type="domain" description="HTH lysR-type" evidence="5">
    <location>
        <begin position="2"/>
        <end position="59"/>
    </location>
</feature>
<dbReference type="InterPro" id="IPR058163">
    <property type="entry name" value="LysR-type_TF_proteobact-type"/>
</dbReference>
<dbReference type="InterPro" id="IPR005119">
    <property type="entry name" value="LysR_subst-bd"/>
</dbReference>
<dbReference type="Gene3D" id="1.10.10.10">
    <property type="entry name" value="Winged helix-like DNA-binding domain superfamily/Winged helix DNA-binding domain"/>
    <property type="match status" value="1"/>
</dbReference>